<organism evidence="3 4">
    <name type="scientific">Methylocystis parvus</name>
    <dbReference type="NCBI Taxonomy" id="134"/>
    <lineage>
        <taxon>Bacteria</taxon>
        <taxon>Pseudomonadati</taxon>
        <taxon>Pseudomonadota</taxon>
        <taxon>Alphaproteobacteria</taxon>
        <taxon>Hyphomicrobiales</taxon>
        <taxon>Methylocystaceae</taxon>
        <taxon>Methylocystis</taxon>
    </lineage>
</organism>
<dbReference type="GO" id="GO:0008829">
    <property type="term" value="F:dCTP deaminase activity"/>
    <property type="evidence" value="ECO:0007669"/>
    <property type="project" value="UniProtKB-EC"/>
</dbReference>
<dbReference type="KEGG" id="mpar:F7D14_18570"/>
<dbReference type="EMBL" id="CP044331">
    <property type="protein sequence ID" value="QGM99788.1"/>
    <property type="molecule type" value="Genomic_DNA"/>
</dbReference>
<dbReference type="InterPro" id="IPR011962">
    <property type="entry name" value="dCTP_deaminase"/>
</dbReference>
<dbReference type="GO" id="GO:0015949">
    <property type="term" value="P:nucleobase-containing small molecule interconversion"/>
    <property type="evidence" value="ECO:0007669"/>
    <property type="project" value="TreeGrafter"/>
</dbReference>
<gene>
    <name evidence="3" type="primary">dcd</name>
    <name evidence="3" type="ORF">F7D14_18570</name>
</gene>
<keyword evidence="1 3" id="KW-0378">Hydrolase</keyword>
<reference evidence="3 4" key="1">
    <citation type="submission" date="2019-09" db="EMBL/GenBank/DDBJ databases">
        <title>Isolation and complete genome sequencing of Methylocystis species.</title>
        <authorList>
            <person name="Rumah B.L."/>
            <person name="Stead C.E."/>
            <person name="Stevens B.C."/>
            <person name="Minton N.P."/>
            <person name="Grosse-Honebrink A."/>
            <person name="Zhang Y."/>
        </authorList>
    </citation>
    <scope>NUCLEOTIDE SEQUENCE [LARGE SCALE GENOMIC DNA]</scope>
    <source>
        <strain evidence="3 4">BRCS2</strain>
    </source>
</reference>
<keyword evidence="2" id="KW-0546">Nucleotide metabolism</keyword>
<dbReference type="PANTHER" id="PTHR42680">
    <property type="entry name" value="DCTP DEAMINASE"/>
    <property type="match status" value="1"/>
</dbReference>
<keyword evidence="4" id="KW-1185">Reference proteome</keyword>
<sequence length="153" mass="16466">MAVTSTAIDLSLSDNFSEWSSLGSSSPIHPGSKEYSYTKIASTLQAGRKGPYTLKPQSFVLAWTAEKVEIPITSRLAARVEGKSSLARLGVGIHVTAPVIHSGFKGNIQLEMFNFGPHHIVLEPGMWVCQLVFELTTGTPEKGYQGIFAGQTA</sequence>
<dbReference type="CDD" id="cd07557">
    <property type="entry name" value="trimeric_dUTPase"/>
    <property type="match status" value="1"/>
</dbReference>
<dbReference type="InterPro" id="IPR033704">
    <property type="entry name" value="dUTPase_trimeric"/>
</dbReference>
<dbReference type="GO" id="GO:0006229">
    <property type="term" value="P:dUTP biosynthetic process"/>
    <property type="evidence" value="ECO:0007669"/>
    <property type="project" value="InterPro"/>
</dbReference>
<evidence type="ECO:0000256" key="1">
    <source>
        <dbReference type="ARBA" id="ARBA00022801"/>
    </source>
</evidence>
<dbReference type="Pfam" id="PF22769">
    <property type="entry name" value="DCD"/>
    <property type="match status" value="1"/>
</dbReference>
<dbReference type="Proteomes" id="UP000422569">
    <property type="component" value="Chromosome"/>
</dbReference>
<dbReference type="EC" id="3.5.4.13" evidence="3"/>
<dbReference type="AlphaFoldDB" id="A0A6B8MAW4"/>
<name>A0A6B8MAW4_9HYPH</name>
<dbReference type="SUPFAM" id="SSF51283">
    <property type="entry name" value="dUTPase-like"/>
    <property type="match status" value="1"/>
</dbReference>
<accession>A0A6B8MAW4</accession>
<dbReference type="RefSeq" id="WP_081495731.1">
    <property type="nucleotide sequence ID" value="NZ_CP044331.1"/>
</dbReference>
<dbReference type="Gene3D" id="2.70.40.10">
    <property type="match status" value="1"/>
</dbReference>
<dbReference type="PANTHER" id="PTHR42680:SF3">
    <property type="entry name" value="DCTP DEAMINASE"/>
    <property type="match status" value="1"/>
</dbReference>
<evidence type="ECO:0000256" key="2">
    <source>
        <dbReference type="ARBA" id="ARBA00023080"/>
    </source>
</evidence>
<dbReference type="NCBIfam" id="TIGR02274">
    <property type="entry name" value="dCTP_deam"/>
    <property type="match status" value="1"/>
</dbReference>
<protein>
    <submittedName>
        <fullName evidence="3">dCTP deaminase</fullName>
        <ecNumber evidence="3">3.5.4.13</ecNumber>
    </submittedName>
</protein>
<evidence type="ECO:0000313" key="4">
    <source>
        <dbReference type="Proteomes" id="UP000422569"/>
    </source>
</evidence>
<proteinExistence type="predicted"/>
<dbReference type="InterPro" id="IPR036157">
    <property type="entry name" value="dUTPase-like_sf"/>
</dbReference>
<evidence type="ECO:0000313" key="3">
    <source>
        <dbReference type="EMBL" id="QGM99788.1"/>
    </source>
</evidence>